<feature type="domain" description="Phospholipid/glycerol acyltransferase" evidence="4">
    <location>
        <begin position="54"/>
        <end position="167"/>
    </location>
</feature>
<protein>
    <recommendedName>
        <fullName evidence="4">Phospholipid/glycerol acyltransferase domain-containing protein</fullName>
    </recommendedName>
</protein>
<dbReference type="GO" id="GO:0006654">
    <property type="term" value="P:phosphatidic acid biosynthetic process"/>
    <property type="evidence" value="ECO:0007669"/>
    <property type="project" value="TreeGrafter"/>
</dbReference>
<sequence>MSDHADRPAISSAPLTPAQRVMYRFVRGVIFLVAKLYFRVEITGRQNLPPSGAYIVAPAHRSNLDTPLMPVITRRNLRAMGKDSLWKASRFGGWFLTSMGGFPVARGTADRSALHAAEEVVERGEPLIMFPEGTRRHGPHIWELYDGPAFVAARTNTPIVPIGIGGSERAMGRGVKIPKPVKISIVIGEPILPPRREPGDRVPRRVVKELTAELHRKVQDLFDEAQQRAGRGADVVLPHPEQPPKEA</sequence>
<dbReference type="SUPFAM" id="SSF69593">
    <property type="entry name" value="Glycerol-3-phosphate (1)-acyltransferase"/>
    <property type="match status" value="1"/>
</dbReference>
<keyword evidence="1" id="KW-0808">Transferase</keyword>
<dbReference type="Pfam" id="PF01553">
    <property type="entry name" value="Acyltransferase"/>
    <property type="match status" value="1"/>
</dbReference>
<dbReference type="GO" id="GO:0003841">
    <property type="term" value="F:1-acylglycerol-3-phosphate O-acyltransferase activity"/>
    <property type="evidence" value="ECO:0007669"/>
    <property type="project" value="TreeGrafter"/>
</dbReference>
<organism evidence="5 6">
    <name type="scientific">Actinomarinicola tropica</name>
    <dbReference type="NCBI Taxonomy" id="2789776"/>
    <lineage>
        <taxon>Bacteria</taxon>
        <taxon>Bacillati</taxon>
        <taxon>Actinomycetota</taxon>
        <taxon>Acidimicrobiia</taxon>
        <taxon>Acidimicrobiales</taxon>
        <taxon>Iamiaceae</taxon>
        <taxon>Actinomarinicola</taxon>
    </lineage>
</organism>
<dbReference type="PANTHER" id="PTHR10434:SF11">
    <property type="entry name" value="1-ACYL-SN-GLYCEROL-3-PHOSPHATE ACYLTRANSFERASE"/>
    <property type="match status" value="1"/>
</dbReference>
<dbReference type="CDD" id="cd07989">
    <property type="entry name" value="LPLAT_AGPAT-like"/>
    <property type="match status" value="1"/>
</dbReference>
<gene>
    <name evidence="5" type="ORF">GH723_09125</name>
</gene>
<keyword evidence="6" id="KW-1185">Reference proteome</keyword>
<dbReference type="SMART" id="SM00563">
    <property type="entry name" value="PlsC"/>
    <property type="match status" value="1"/>
</dbReference>
<evidence type="ECO:0000313" key="5">
    <source>
        <dbReference type="EMBL" id="QGG95240.1"/>
    </source>
</evidence>
<reference evidence="5 6" key="1">
    <citation type="submission" date="2019-11" db="EMBL/GenBank/DDBJ databases">
        <authorList>
            <person name="He Y."/>
        </authorList>
    </citation>
    <scope>NUCLEOTIDE SEQUENCE [LARGE SCALE GENOMIC DNA]</scope>
    <source>
        <strain evidence="5 6">SCSIO 58843</strain>
    </source>
</reference>
<dbReference type="Proteomes" id="UP000334019">
    <property type="component" value="Chromosome"/>
</dbReference>
<accession>A0A5Q2RMX0</accession>
<name>A0A5Q2RMX0_9ACTN</name>
<dbReference type="KEGG" id="atq:GH723_09125"/>
<dbReference type="EMBL" id="CP045851">
    <property type="protein sequence ID" value="QGG95240.1"/>
    <property type="molecule type" value="Genomic_DNA"/>
</dbReference>
<evidence type="ECO:0000256" key="1">
    <source>
        <dbReference type="ARBA" id="ARBA00022679"/>
    </source>
</evidence>
<evidence type="ECO:0000259" key="4">
    <source>
        <dbReference type="SMART" id="SM00563"/>
    </source>
</evidence>
<evidence type="ECO:0000313" key="6">
    <source>
        <dbReference type="Proteomes" id="UP000334019"/>
    </source>
</evidence>
<dbReference type="InterPro" id="IPR002123">
    <property type="entry name" value="Plipid/glycerol_acylTrfase"/>
</dbReference>
<proteinExistence type="predicted"/>
<evidence type="ECO:0000256" key="3">
    <source>
        <dbReference type="SAM" id="MobiDB-lite"/>
    </source>
</evidence>
<keyword evidence="2" id="KW-0012">Acyltransferase</keyword>
<dbReference type="AlphaFoldDB" id="A0A5Q2RMX0"/>
<feature type="region of interest" description="Disordered" evidence="3">
    <location>
        <begin position="223"/>
        <end position="247"/>
    </location>
</feature>
<dbReference type="PANTHER" id="PTHR10434">
    <property type="entry name" value="1-ACYL-SN-GLYCEROL-3-PHOSPHATE ACYLTRANSFERASE"/>
    <property type="match status" value="1"/>
</dbReference>
<evidence type="ECO:0000256" key="2">
    <source>
        <dbReference type="ARBA" id="ARBA00023315"/>
    </source>
</evidence>
<dbReference type="RefSeq" id="WP_153759348.1">
    <property type="nucleotide sequence ID" value="NZ_CP045851.1"/>
</dbReference>